<feature type="transmembrane region" description="Helical" evidence="1">
    <location>
        <begin position="112"/>
        <end position="131"/>
    </location>
</feature>
<keyword evidence="3" id="KW-1185">Reference proteome</keyword>
<gene>
    <name evidence="2" type="ORF">ACFQET_04185</name>
</gene>
<dbReference type="Pfam" id="PF22564">
    <property type="entry name" value="HAAS"/>
    <property type="match status" value="1"/>
</dbReference>
<reference evidence="3" key="1">
    <citation type="journal article" date="2019" name="Int. J. Syst. Evol. Microbiol.">
        <title>The Global Catalogue of Microorganisms (GCM) 10K type strain sequencing project: providing services to taxonomists for standard genome sequencing and annotation.</title>
        <authorList>
            <consortium name="The Broad Institute Genomics Platform"/>
            <consortium name="The Broad Institute Genome Sequencing Center for Infectious Disease"/>
            <person name="Wu L."/>
            <person name="Ma J."/>
        </authorList>
    </citation>
    <scope>NUCLEOTIDE SEQUENCE [LARGE SCALE GENOMIC DNA]</scope>
    <source>
        <strain evidence="3">CCM 8907</strain>
    </source>
</reference>
<feature type="transmembrane region" description="Helical" evidence="1">
    <location>
        <begin position="171"/>
        <end position="191"/>
    </location>
</feature>
<accession>A0ABW1TNC2</accession>
<protein>
    <submittedName>
        <fullName evidence="2">DUF1700 domain-containing protein</fullName>
    </submittedName>
</protein>
<keyword evidence="1" id="KW-0472">Membrane</keyword>
<proteinExistence type="predicted"/>
<keyword evidence="1" id="KW-0812">Transmembrane</keyword>
<dbReference type="Proteomes" id="UP001596191">
    <property type="component" value="Unassembled WGS sequence"/>
</dbReference>
<dbReference type="RefSeq" id="WP_125640026.1">
    <property type="nucleotide sequence ID" value="NZ_JBHSSJ010000003.1"/>
</dbReference>
<name>A0ABW1TNC2_9LACO</name>
<sequence>MNDYFQAVTKLLGKLTADERADVIAYYQEYLFDAGIKSYDDAVNELGSPRSLARKVLADYSIKVSDQETSAGDSQTNVKRAKTNVRMVWLIILALLSTPVTIPILLVILLLLLAFGCVVFGLMVAAVATFVSLIAAGVVTLFVGVATVIAAPWTGLFYIGMGLTILGANWLVWLVIKWIGSWLIWGISWLAKKIYHRFMPRIRAERGRAL</sequence>
<evidence type="ECO:0000313" key="3">
    <source>
        <dbReference type="Proteomes" id="UP001596191"/>
    </source>
</evidence>
<organism evidence="2 3">
    <name type="scientific">Levilactobacillus tangyuanensis</name>
    <dbReference type="NCBI Taxonomy" id="2486021"/>
    <lineage>
        <taxon>Bacteria</taxon>
        <taxon>Bacillati</taxon>
        <taxon>Bacillota</taxon>
        <taxon>Bacilli</taxon>
        <taxon>Lactobacillales</taxon>
        <taxon>Lactobacillaceae</taxon>
        <taxon>Levilactobacillus</taxon>
    </lineage>
</organism>
<dbReference type="EMBL" id="JBHSSJ010000003">
    <property type="protein sequence ID" value="MFC6274711.1"/>
    <property type="molecule type" value="Genomic_DNA"/>
</dbReference>
<feature type="transmembrane region" description="Helical" evidence="1">
    <location>
        <begin position="87"/>
        <end position="106"/>
    </location>
</feature>
<keyword evidence="1" id="KW-1133">Transmembrane helix</keyword>
<comment type="caution">
    <text evidence="2">The sequence shown here is derived from an EMBL/GenBank/DDBJ whole genome shotgun (WGS) entry which is preliminary data.</text>
</comment>
<feature type="transmembrane region" description="Helical" evidence="1">
    <location>
        <begin position="138"/>
        <end position="159"/>
    </location>
</feature>
<evidence type="ECO:0000256" key="1">
    <source>
        <dbReference type="SAM" id="Phobius"/>
    </source>
</evidence>
<evidence type="ECO:0000313" key="2">
    <source>
        <dbReference type="EMBL" id="MFC6274711.1"/>
    </source>
</evidence>